<dbReference type="RefSeq" id="WP_031817386.1">
    <property type="nucleotide sequence ID" value="NZ_CP097355.1"/>
</dbReference>
<evidence type="ECO:0000256" key="1">
    <source>
        <dbReference type="SAM" id="Phobius"/>
    </source>
</evidence>
<accession>A0AA46UGC1</accession>
<keyword evidence="1" id="KW-0812">Transmembrane</keyword>
<feature type="transmembrane region" description="Helical" evidence="1">
    <location>
        <begin position="12"/>
        <end position="32"/>
    </location>
</feature>
<keyword evidence="1" id="KW-1133">Transmembrane helix</keyword>
<reference evidence="2" key="1">
    <citation type="submission" date="2022-05" db="EMBL/GenBank/DDBJ databases">
        <title>Megaplasmid of Vibrio parahaemolyticus.</title>
        <authorList>
            <person name="Strauch E."/>
            <person name="Borowiak M."/>
        </authorList>
    </citation>
    <scope>NUCLEOTIDE SEQUENCE</scope>
    <source>
        <strain evidence="2">16-VB00198</strain>
    </source>
</reference>
<sequence length="131" mass="14712">MSRQINPSVRKLVLTHLFGSVVCLMIAQLAAAVMDRNLPIEHNLLIVTVLLISSALRLLFVYVKSTHEIIELVNDSVYLNGVKAELKLLKSFSLKKQILMTSESGQFKYVVLVDQTMVTKNDWGALLEHCT</sequence>
<proteinExistence type="predicted"/>
<dbReference type="EMBL" id="CP097355">
    <property type="protein sequence ID" value="UYV25213.1"/>
    <property type="molecule type" value="Genomic_DNA"/>
</dbReference>
<dbReference type="AlphaFoldDB" id="A0AA46UGC1"/>
<keyword evidence="1" id="KW-0472">Membrane</keyword>
<gene>
    <name evidence="2" type="ORF">M5598_08970</name>
</gene>
<evidence type="ECO:0000313" key="3">
    <source>
        <dbReference type="Proteomes" id="UP001163036"/>
    </source>
</evidence>
<protein>
    <submittedName>
        <fullName evidence="2">Uncharacterized protein</fullName>
    </submittedName>
</protein>
<evidence type="ECO:0000313" key="2">
    <source>
        <dbReference type="EMBL" id="UYV25213.1"/>
    </source>
</evidence>
<feature type="transmembrane region" description="Helical" evidence="1">
    <location>
        <begin position="44"/>
        <end position="63"/>
    </location>
</feature>
<organism evidence="2 3">
    <name type="scientific">Vibrio parahaemolyticus</name>
    <dbReference type="NCBI Taxonomy" id="670"/>
    <lineage>
        <taxon>Bacteria</taxon>
        <taxon>Pseudomonadati</taxon>
        <taxon>Pseudomonadota</taxon>
        <taxon>Gammaproteobacteria</taxon>
        <taxon>Vibrionales</taxon>
        <taxon>Vibrionaceae</taxon>
        <taxon>Vibrio</taxon>
    </lineage>
</organism>
<name>A0AA46UGC1_VIBPH</name>
<dbReference type="Proteomes" id="UP001163036">
    <property type="component" value="Chromosome 1"/>
</dbReference>